<keyword evidence="7" id="KW-1133">Transmembrane helix</keyword>
<evidence type="ECO:0000256" key="8">
    <source>
        <dbReference type="ARBA" id="ARBA00023065"/>
    </source>
</evidence>
<reference evidence="14" key="3">
    <citation type="submission" date="2025-04" db="UniProtKB">
        <authorList>
            <consortium name="RefSeq"/>
        </authorList>
    </citation>
    <scope>IDENTIFICATION</scope>
    <source>
        <strain evidence="14">CBS 781.70</strain>
    </source>
</reference>
<keyword evidence="4" id="KW-0813">Transport</keyword>
<dbReference type="PANTHER" id="PTHR23516:SF1">
    <property type="entry name" value="MOLYBDATE-ANION TRANSPORTER"/>
    <property type="match status" value="1"/>
</dbReference>
<dbReference type="AlphaFoldDB" id="A0A6G1FS62"/>
<comment type="subcellular location">
    <subcellularLocation>
        <location evidence="2">Cell membrane</location>
        <topology evidence="2">Multi-pass membrane protein</topology>
    </subcellularLocation>
</comment>
<evidence type="ECO:0000256" key="3">
    <source>
        <dbReference type="ARBA" id="ARBA00021242"/>
    </source>
</evidence>
<dbReference type="OrthoDB" id="263957at2759"/>
<dbReference type="GO" id="GO:0005886">
    <property type="term" value="C:plasma membrane"/>
    <property type="evidence" value="ECO:0007669"/>
    <property type="project" value="UniProtKB-SubCell"/>
</dbReference>
<evidence type="ECO:0000256" key="10">
    <source>
        <dbReference type="ARBA" id="ARBA00030646"/>
    </source>
</evidence>
<keyword evidence="9" id="KW-0472">Membrane</keyword>
<evidence type="ECO:0000256" key="1">
    <source>
        <dbReference type="ARBA" id="ARBA00003019"/>
    </source>
</evidence>
<keyword evidence="6" id="KW-0812">Transmembrane</keyword>
<evidence type="ECO:0000256" key="11">
    <source>
        <dbReference type="ARBA" id="ARBA00032555"/>
    </source>
</evidence>
<comment type="function">
    <text evidence="1">Mediates high-affinity intracellular uptake of the rare oligo-element molybdenum.</text>
</comment>
<dbReference type="GeneID" id="54422608"/>
<organism evidence="12">
    <name type="scientific">Eremomyces bilateralis CBS 781.70</name>
    <dbReference type="NCBI Taxonomy" id="1392243"/>
    <lineage>
        <taxon>Eukaryota</taxon>
        <taxon>Fungi</taxon>
        <taxon>Dikarya</taxon>
        <taxon>Ascomycota</taxon>
        <taxon>Pezizomycotina</taxon>
        <taxon>Dothideomycetes</taxon>
        <taxon>Dothideomycetes incertae sedis</taxon>
        <taxon>Eremomycetales</taxon>
        <taxon>Eremomycetaceae</taxon>
        <taxon>Eremomyces</taxon>
    </lineage>
</organism>
<evidence type="ECO:0000313" key="14">
    <source>
        <dbReference type="RefSeq" id="XP_033530248.1"/>
    </source>
</evidence>
<dbReference type="Pfam" id="PF05631">
    <property type="entry name" value="MFS_5"/>
    <property type="match status" value="1"/>
</dbReference>
<dbReference type="GO" id="GO:0006811">
    <property type="term" value="P:monoatomic ion transport"/>
    <property type="evidence" value="ECO:0007669"/>
    <property type="project" value="UniProtKB-KW"/>
</dbReference>
<evidence type="ECO:0000313" key="13">
    <source>
        <dbReference type="Proteomes" id="UP000504638"/>
    </source>
</evidence>
<dbReference type="RefSeq" id="XP_033530248.1">
    <property type="nucleotide sequence ID" value="XM_033682038.1"/>
</dbReference>
<dbReference type="PANTHER" id="PTHR23516">
    <property type="entry name" value="SAM (S-ADENOSYL METHIONINE) TRANSPORTER"/>
    <property type="match status" value="1"/>
</dbReference>
<evidence type="ECO:0000256" key="7">
    <source>
        <dbReference type="ARBA" id="ARBA00022989"/>
    </source>
</evidence>
<dbReference type="SUPFAM" id="SSF103473">
    <property type="entry name" value="MFS general substrate transporter"/>
    <property type="match status" value="1"/>
</dbReference>
<gene>
    <name evidence="12 14" type="ORF">P152DRAFT_485304</name>
</gene>
<keyword evidence="13" id="KW-1185">Reference proteome</keyword>
<dbReference type="EMBL" id="ML975181">
    <property type="protein sequence ID" value="KAF1808617.1"/>
    <property type="molecule type" value="Genomic_DNA"/>
</dbReference>
<protein>
    <recommendedName>
        <fullName evidence="3">Molybdate-anion transporter</fullName>
    </recommendedName>
    <alternativeName>
        <fullName evidence="10">Major facilitator superfamily domain-containing protein 5</fullName>
    </alternativeName>
    <alternativeName>
        <fullName evidence="11">Molybdate transporter 2 homolog</fullName>
    </alternativeName>
</protein>
<evidence type="ECO:0000256" key="5">
    <source>
        <dbReference type="ARBA" id="ARBA00022475"/>
    </source>
</evidence>
<dbReference type="Gene3D" id="1.20.1250.20">
    <property type="entry name" value="MFS general substrate transporter like domains"/>
    <property type="match status" value="1"/>
</dbReference>
<evidence type="ECO:0000256" key="4">
    <source>
        <dbReference type="ARBA" id="ARBA00022448"/>
    </source>
</evidence>
<dbReference type="InterPro" id="IPR008509">
    <property type="entry name" value="MOT2/MFSD5"/>
</dbReference>
<sequence length="87" mass="9315">MTGFFSGVFSSFFIGSLADRYGRKAACLGFCIAYSISCLTVLFNDIIILFLGRALAGIGAKLLYSIFFKSGWSMSITVGGSRTKNCG</sequence>
<reference evidence="14" key="2">
    <citation type="submission" date="2020-04" db="EMBL/GenBank/DDBJ databases">
        <authorList>
            <consortium name="NCBI Genome Project"/>
        </authorList>
    </citation>
    <scope>NUCLEOTIDE SEQUENCE</scope>
    <source>
        <strain evidence="14">CBS 781.70</strain>
    </source>
</reference>
<dbReference type="GO" id="GO:0015098">
    <property type="term" value="F:molybdate ion transmembrane transporter activity"/>
    <property type="evidence" value="ECO:0007669"/>
    <property type="project" value="InterPro"/>
</dbReference>
<evidence type="ECO:0000256" key="6">
    <source>
        <dbReference type="ARBA" id="ARBA00022692"/>
    </source>
</evidence>
<evidence type="ECO:0000313" key="12">
    <source>
        <dbReference type="EMBL" id="KAF1808617.1"/>
    </source>
</evidence>
<evidence type="ECO:0000256" key="9">
    <source>
        <dbReference type="ARBA" id="ARBA00023136"/>
    </source>
</evidence>
<accession>A0A6G1FS62</accession>
<reference evidence="12 14" key="1">
    <citation type="submission" date="2020-01" db="EMBL/GenBank/DDBJ databases">
        <authorList>
            <consortium name="DOE Joint Genome Institute"/>
            <person name="Haridas S."/>
            <person name="Albert R."/>
            <person name="Binder M."/>
            <person name="Bloem J."/>
            <person name="Labutti K."/>
            <person name="Salamov A."/>
            <person name="Andreopoulos B."/>
            <person name="Baker S.E."/>
            <person name="Barry K."/>
            <person name="Bills G."/>
            <person name="Bluhm B.H."/>
            <person name="Cannon C."/>
            <person name="Castanera R."/>
            <person name="Culley D.E."/>
            <person name="Daum C."/>
            <person name="Ezra D."/>
            <person name="Gonzalez J.B."/>
            <person name="Henrissat B."/>
            <person name="Kuo A."/>
            <person name="Liang C."/>
            <person name="Lipzen A."/>
            <person name="Lutzoni F."/>
            <person name="Magnuson J."/>
            <person name="Mondo S."/>
            <person name="Nolan M."/>
            <person name="Ohm R."/>
            <person name="Pangilinan J."/>
            <person name="Park H.-J."/>
            <person name="Ramirez L."/>
            <person name="Alfaro M."/>
            <person name="Sun H."/>
            <person name="Tritt A."/>
            <person name="Yoshinaga Y."/>
            <person name="Zwiers L.-H."/>
            <person name="Turgeon B.G."/>
            <person name="Goodwin S.B."/>
            <person name="Spatafora J.W."/>
            <person name="Crous P.W."/>
            <person name="Grigoriev I.V."/>
        </authorList>
    </citation>
    <scope>NUCLEOTIDE SEQUENCE</scope>
    <source>
        <strain evidence="12 14">CBS 781.70</strain>
    </source>
</reference>
<keyword evidence="5" id="KW-1003">Cell membrane</keyword>
<dbReference type="InterPro" id="IPR036259">
    <property type="entry name" value="MFS_trans_sf"/>
</dbReference>
<dbReference type="Proteomes" id="UP000504638">
    <property type="component" value="Unplaced"/>
</dbReference>
<keyword evidence="8" id="KW-0406">Ion transport</keyword>
<proteinExistence type="predicted"/>
<evidence type="ECO:0000256" key="2">
    <source>
        <dbReference type="ARBA" id="ARBA00004651"/>
    </source>
</evidence>
<name>A0A6G1FS62_9PEZI</name>